<organism evidence="2 3">
    <name type="scientific">Cohaesibacter gelatinilyticus</name>
    <dbReference type="NCBI Taxonomy" id="372072"/>
    <lineage>
        <taxon>Bacteria</taxon>
        <taxon>Pseudomonadati</taxon>
        <taxon>Pseudomonadota</taxon>
        <taxon>Alphaproteobacteria</taxon>
        <taxon>Hyphomicrobiales</taxon>
        <taxon>Cohaesibacteraceae</taxon>
    </lineage>
</organism>
<dbReference type="InterPro" id="IPR000014">
    <property type="entry name" value="PAS"/>
</dbReference>
<gene>
    <name evidence="2" type="ORF">SAMN06265368_1493</name>
</gene>
<evidence type="ECO:0000259" key="1">
    <source>
        <dbReference type="PROSITE" id="PS50112"/>
    </source>
</evidence>
<dbReference type="Proteomes" id="UP000219439">
    <property type="component" value="Unassembled WGS sequence"/>
</dbReference>
<dbReference type="RefSeq" id="WP_097152657.1">
    <property type="nucleotide sequence ID" value="NZ_OBEL01000001.1"/>
</dbReference>
<keyword evidence="3" id="KW-1185">Reference proteome</keyword>
<dbReference type="Gene3D" id="3.30.450.20">
    <property type="entry name" value="PAS domain"/>
    <property type="match status" value="1"/>
</dbReference>
<evidence type="ECO:0000313" key="3">
    <source>
        <dbReference type="Proteomes" id="UP000219439"/>
    </source>
</evidence>
<dbReference type="Pfam" id="PF08447">
    <property type="entry name" value="PAS_3"/>
    <property type="match status" value="1"/>
</dbReference>
<dbReference type="InterPro" id="IPR035965">
    <property type="entry name" value="PAS-like_dom_sf"/>
</dbReference>
<dbReference type="PROSITE" id="PS50112">
    <property type="entry name" value="PAS"/>
    <property type="match status" value="1"/>
</dbReference>
<accession>A0A285NFE9</accession>
<evidence type="ECO:0000313" key="2">
    <source>
        <dbReference type="EMBL" id="SNZ08179.1"/>
    </source>
</evidence>
<dbReference type="OrthoDB" id="266313at2"/>
<dbReference type="EMBL" id="OBEL01000001">
    <property type="protein sequence ID" value="SNZ08179.1"/>
    <property type="molecule type" value="Genomic_DNA"/>
</dbReference>
<dbReference type="InterPro" id="IPR013655">
    <property type="entry name" value="PAS_fold_3"/>
</dbReference>
<dbReference type="SUPFAM" id="SSF55785">
    <property type="entry name" value="PYP-like sensor domain (PAS domain)"/>
    <property type="match status" value="1"/>
</dbReference>
<reference evidence="2 3" key="1">
    <citation type="submission" date="2017-09" db="EMBL/GenBank/DDBJ databases">
        <authorList>
            <person name="Ehlers B."/>
            <person name="Leendertz F.H."/>
        </authorList>
    </citation>
    <scope>NUCLEOTIDE SEQUENCE [LARGE SCALE GENOMIC DNA]</scope>
    <source>
        <strain evidence="2 3">DSM 18289</strain>
    </source>
</reference>
<protein>
    <submittedName>
        <fullName evidence="2">PAS domain S-box-containing protein</fullName>
    </submittedName>
</protein>
<dbReference type="CDD" id="cd00130">
    <property type="entry name" value="PAS"/>
    <property type="match status" value="1"/>
</dbReference>
<dbReference type="NCBIfam" id="TIGR00229">
    <property type="entry name" value="sensory_box"/>
    <property type="match status" value="1"/>
</dbReference>
<name>A0A285NFE9_9HYPH</name>
<feature type="domain" description="PAS" evidence="1">
    <location>
        <begin position="18"/>
        <end position="53"/>
    </location>
</feature>
<proteinExistence type="predicted"/>
<sequence>MGDEVFFDPGEVIISKTDLKGRITYANRSFCNIAGYELKELMGEPHNLIRHEDMPRAVFKLLWDTLDAGNEVFAYVKNATKSGGFYWVFAHVTPTFGADGGVIGYHSSRRCPNRDLITSTIEPLYRQLVAIEQKPANRKEGLEASSEHLSSVVSTHARTYAEFIFKLTHAAA</sequence>
<dbReference type="AlphaFoldDB" id="A0A285NFE9"/>